<dbReference type="RefSeq" id="WP_202766324.1">
    <property type="nucleotide sequence ID" value="NZ_JAESWA010000017.1"/>
</dbReference>
<dbReference type="AlphaFoldDB" id="A0A937FG49"/>
<comment type="caution">
    <text evidence="4">The sequence shown here is derived from an EMBL/GenBank/DDBJ whole genome shotgun (WGS) entry which is preliminary data.</text>
</comment>
<dbReference type="Gene3D" id="3.30.420.40">
    <property type="match status" value="3"/>
</dbReference>
<dbReference type="PANTHER" id="PTHR18964">
    <property type="entry name" value="ROK (REPRESSOR, ORF, KINASE) FAMILY"/>
    <property type="match status" value="1"/>
</dbReference>
<dbReference type="InterPro" id="IPR043129">
    <property type="entry name" value="ATPase_NBD"/>
</dbReference>
<reference evidence="4" key="1">
    <citation type="submission" date="2021-01" db="EMBL/GenBank/DDBJ databases">
        <title>Genome public.</title>
        <authorList>
            <person name="Liu C."/>
            <person name="Sun Q."/>
        </authorList>
    </citation>
    <scope>NUCLEOTIDE SEQUENCE</scope>
    <source>
        <strain evidence="4">YIM B02565</strain>
    </source>
</reference>
<evidence type="ECO:0000256" key="1">
    <source>
        <dbReference type="ARBA" id="ARBA00002486"/>
    </source>
</evidence>
<organism evidence="4 5">
    <name type="scientific">Clostridium paridis</name>
    <dbReference type="NCBI Taxonomy" id="2803863"/>
    <lineage>
        <taxon>Bacteria</taxon>
        <taxon>Bacillati</taxon>
        <taxon>Bacillota</taxon>
        <taxon>Clostridia</taxon>
        <taxon>Eubacteriales</taxon>
        <taxon>Clostridiaceae</taxon>
        <taxon>Clostridium</taxon>
    </lineage>
</organism>
<protein>
    <submittedName>
        <fullName evidence="4">ROK family protein</fullName>
    </submittedName>
</protein>
<dbReference type="GO" id="GO:0042732">
    <property type="term" value="P:D-xylose metabolic process"/>
    <property type="evidence" value="ECO:0007669"/>
    <property type="project" value="UniProtKB-KW"/>
</dbReference>
<dbReference type="EMBL" id="JAESWA010000017">
    <property type="protein sequence ID" value="MBL4930946.1"/>
    <property type="molecule type" value="Genomic_DNA"/>
</dbReference>
<accession>A0A937FG49</accession>
<gene>
    <name evidence="4" type="ORF">JK634_03950</name>
</gene>
<proteinExistence type="inferred from homology"/>
<dbReference type="SUPFAM" id="SSF53067">
    <property type="entry name" value="Actin-like ATPase domain"/>
    <property type="match status" value="1"/>
</dbReference>
<dbReference type="SUPFAM" id="SSF46785">
    <property type="entry name" value="Winged helix' DNA-binding domain"/>
    <property type="match status" value="1"/>
</dbReference>
<comment type="similarity">
    <text evidence="2">Belongs to the ROK (NagC/XylR) family.</text>
</comment>
<dbReference type="Proteomes" id="UP000623681">
    <property type="component" value="Unassembled WGS sequence"/>
</dbReference>
<keyword evidence="5" id="KW-1185">Reference proteome</keyword>
<comment type="function">
    <text evidence="1">Transcriptional repressor of xylose-utilizing enzymes.</text>
</comment>
<dbReference type="PANTHER" id="PTHR18964:SF149">
    <property type="entry name" value="BIFUNCTIONAL UDP-N-ACETYLGLUCOSAMINE 2-EPIMERASE_N-ACETYLMANNOSAMINE KINASE"/>
    <property type="match status" value="1"/>
</dbReference>
<evidence type="ECO:0000313" key="5">
    <source>
        <dbReference type="Proteomes" id="UP000623681"/>
    </source>
</evidence>
<dbReference type="CDD" id="cd23763">
    <property type="entry name" value="ASKHA_ATPase_ROK"/>
    <property type="match status" value="1"/>
</dbReference>
<sequence length="349" mass="38734">MREISGRPNILKRLNSDLIKNTLKELGSATKAELAKETGISLTTVGLILSSLVTEGEVLNQGYDESSGGRRAERYTINVNHTLVAALCVEEKYIYFAVGNATGDIFEESRVEIEEPKYTEAVEELIDSLLARFKSIKCIGIGVPSAVDNGRLFTGMKLKEWHSFNIKAHLEDKYNLRIIVENDLNAIATGFAHNRLKEAEITTSYALNMVYINFTTTGIGAGIITNGMLVRGFSHYAGEVAFLQLGNGKTLYEVAWGEHTDEEYADAIATAIANINCIINPEYVVIGGEGFEFNNLELIESYCSRYIPENIRPEIIHVEDPLKDYIAGVMYITIEEMNSGIKLVTTKRL</sequence>
<dbReference type="InterPro" id="IPR036388">
    <property type="entry name" value="WH-like_DNA-bd_sf"/>
</dbReference>
<keyword evidence="3" id="KW-0859">Xylose metabolism</keyword>
<name>A0A937FG49_9CLOT</name>
<dbReference type="Pfam" id="PF00480">
    <property type="entry name" value="ROK"/>
    <property type="match status" value="1"/>
</dbReference>
<evidence type="ECO:0000256" key="2">
    <source>
        <dbReference type="ARBA" id="ARBA00006479"/>
    </source>
</evidence>
<keyword evidence="3" id="KW-0119">Carbohydrate metabolism</keyword>
<evidence type="ECO:0000313" key="4">
    <source>
        <dbReference type="EMBL" id="MBL4930946.1"/>
    </source>
</evidence>
<evidence type="ECO:0000256" key="3">
    <source>
        <dbReference type="ARBA" id="ARBA00022629"/>
    </source>
</evidence>
<dbReference type="InterPro" id="IPR036390">
    <property type="entry name" value="WH_DNA-bd_sf"/>
</dbReference>
<dbReference type="Gene3D" id="1.10.10.10">
    <property type="entry name" value="Winged helix-like DNA-binding domain superfamily/Winged helix DNA-binding domain"/>
    <property type="match status" value="1"/>
</dbReference>
<dbReference type="InterPro" id="IPR000600">
    <property type="entry name" value="ROK"/>
</dbReference>